<organism evidence="2 3">
    <name type="scientific">Pyrodictium abyssi</name>
    <dbReference type="NCBI Taxonomy" id="54256"/>
    <lineage>
        <taxon>Archaea</taxon>
        <taxon>Thermoproteota</taxon>
        <taxon>Thermoprotei</taxon>
        <taxon>Desulfurococcales</taxon>
        <taxon>Pyrodictiaceae</taxon>
        <taxon>Pyrodictium</taxon>
    </lineage>
</organism>
<evidence type="ECO:0000256" key="1">
    <source>
        <dbReference type="SAM" id="MobiDB-lite"/>
    </source>
</evidence>
<reference evidence="2 3" key="1">
    <citation type="submission" date="2023-09" db="EMBL/GenBank/DDBJ databases">
        <title>Pyrofollis japonicus gen. nov. sp. nov., a novel member of the family Pyrodictiaceae isolated from the Iheya North hydrothermal field.</title>
        <authorList>
            <person name="Miyazaki U."/>
            <person name="Sanari M."/>
            <person name="Tame A."/>
            <person name="Kitajima M."/>
            <person name="Okamoto A."/>
            <person name="Sawayama S."/>
            <person name="Miyazaki J."/>
            <person name="Takai K."/>
            <person name="Nakagawa S."/>
        </authorList>
    </citation>
    <scope>NUCLEOTIDE SEQUENCE [LARGE SCALE GENOMIC DNA]</scope>
    <source>
        <strain evidence="2 3">AV2</strain>
    </source>
</reference>
<gene>
    <name evidence="2" type="ORF">PABY_12550</name>
</gene>
<feature type="region of interest" description="Disordered" evidence="1">
    <location>
        <begin position="1"/>
        <end position="39"/>
    </location>
</feature>
<dbReference type="EMBL" id="AP028907">
    <property type="protein sequence ID" value="BES81688.1"/>
    <property type="molecule type" value="Genomic_DNA"/>
</dbReference>
<keyword evidence="3" id="KW-1185">Reference proteome</keyword>
<evidence type="ECO:0000313" key="3">
    <source>
        <dbReference type="Proteomes" id="UP001341135"/>
    </source>
</evidence>
<sequence length="39" mass="4454">MLEMEGFDTGLLGELESTGDDQRLLMAAREKEKRRSRSP</sequence>
<name>A0ABM8IZK9_9CREN</name>
<feature type="compositionally biased region" description="Basic and acidic residues" evidence="1">
    <location>
        <begin position="20"/>
        <end position="33"/>
    </location>
</feature>
<proteinExistence type="predicted"/>
<accession>A0ABM8IZK9</accession>
<dbReference type="Proteomes" id="UP001341135">
    <property type="component" value="Chromosome"/>
</dbReference>
<protein>
    <submittedName>
        <fullName evidence="2">Uncharacterized protein</fullName>
    </submittedName>
</protein>
<evidence type="ECO:0000313" key="2">
    <source>
        <dbReference type="EMBL" id="BES81688.1"/>
    </source>
</evidence>